<dbReference type="EMBL" id="SSMQ01000060">
    <property type="protein sequence ID" value="TKC99115.1"/>
    <property type="molecule type" value="Genomic_DNA"/>
</dbReference>
<protein>
    <recommendedName>
        <fullName evidence="4">DUF3558 domain-containing protein</fullName>
    </recommendedName>
</protein>
<dbReference type="RefSeq" id="WP_136934178.1">
    <property type="nucleotide sequence ID" value="NZ_SSMQ01000060.1"/>
</dbReference>
<comment type="caution">
    <text evidence="2">The sequence shown here is derived from an EMBL/GenBank/DDBJ whole genome shotgun (WGS) entry which is preliminary data.</text>
</comment>
<keyword evidence="3" id="KW-1185">Reference proteome</keyword>
<name>A0A4U1IX94_9BACT</name>
<feature type="chain" id="PRO_5020779192" description="DUF3558 domain-containing protein" evidence="1">
    <location>
        <begin position="21"/>
        <end position="218"/>
    </location>
</feature>
<feature type="signal peptide" evidence="1">
    <location>
        <begin position="1"/>
        <end position="20"/>
    </location>
</feature>
<evidence type="ECO:0000313" key="2">
    <source>
        <dbReference type="EMBL" id="TKC99115.1"/>
    </source>
</evidence>
<reference evidence="2 3" key="1">
    <citation type="submission" date="2019-04" db="EMBL/GenBank/DDBJ databases">
        <authorList>
            <person name="Li Y."/>
            <person name="Wang J."/>
        </authorList>
    </citation>
    <scope>NUCLEOTIDE SEQUENCE [LARGE SCALE GENOMIC DNA]</scope>
    <source>
        <strain evidence="2 3">DSM 14668</strain>
    </source>
</reference>
<dbReference type="AlphaFoldDB" id="A0A4U1IX94"/>
<accession>A0A4U1IX94</accession>
<organism evidence="2 3">
    <name type="scientific">Polyangium fumosum</name>
    <dbReference type="NCBI Taxonomy" id="889272"/>
    <lineage>
        <taxon>Bacteria</taxon>
        <taxon>Pseudomonadati</taxon>
        <taxon>Myxococcota</taxon>
        <taxon>Polyangia</taxon>
        <taxon>Polyangiales</taxon>
        <taxon>Polyangiaceae</taxon>
        <taxon>Polyangium</taxon>
    </lineage>
</organism>
<proteinExistence type="predicted"/>
<gene>
    <name evidence="2" type="ORF">E8A74_38935</name>
</gene>
<evidence type="ECO:0000313" key="3">
    <source>
        <dbReference type="Proteomes" id="UP000309215"/>
    </source>
</evidence>
<dbReference type="PROSITE" id="PS51257">
    <property type="entry name" value="PROKAR_LIPOPROTEIN"/>
    <property type="match status" value="1"/>
</dbReference>
<dbReference type="Proteomes" id="UP000309215">
    <property type="component" value="Unassembled WGS sequence"/>
</dbReference>
<sequence>MNSSLRTFLGLALLVAPLSAGCASRTAPFDQMDQAQITVLRLSAPPPPAAAPVATPGALPGIPGLPIPPEMQAAGQQLLQGLNQAAPGLIPPGLLPGGQTTQPAPVQTQVPLWNGLAIVAQTPVTNEDMKNDLLDLFGDEDSFQAGANNCTTAPGMGVSFVRPGQPNTDLVVWFTCSKAAGVTPFTLPYGKDMLTGESHQKLSQIYQALFGMAVPPGS</sequence>
<evidence type="ECO:0008006" key="4">
    <source>
        <dbReference type="Google" id="ProtNLM"/>
    </source>
</evidence>
<dbReference type="OrthoDB" id="5506745at2"/>
<evidence type="ECO:0000256" key="1">
    <source>
        <dbReference type="SAM" id="SignalP"/>
    </source>
</evidence>
<keyword evidence="1" id="KW-0732">Signal</keyword>